<dbReference type="InterPro" id="IPR002562">
    <property type="entry name" value="3'-5'_exonuclease_dom"/>
</dbReference>
<sequence length="313" mass="35008">MAQVNPPAFVLEQQPAACITMLGFVLSLPLLLLKGLKHMILTWLGYPGIGTLPTLPDAVFGPWLAFRLYRSPTVVSDAASVNAILAHVRPGMKIGIDMEYNPNVSSQPNNRHITSIQIATPIHLVVIDMRNLNTLPAELHRILSSPDIIKLGVGLQNDTTMLWRDFHVALHRFMDIGFMLRVACPEMYPNGAGNVSLQACVLHVFERLIPKTSSTSYDWSLGVPAVVDPRYTELVTYAALDAEAPLALYKPIRLLLLQKTIAMGRPLPEYWYTFGYNNGNYTRSHPNCRGRDQVWSFVLCPWFAGGDFNGYWM</sequence>
<dbReference type="Gene3D" id="3.30.420.10">
    <property type="entry name" value="Ribonuclease H-like superfamily/Ribonuclease H"/>
    <property type="match status" value="1"/>
</dbReference>
<dbReference type="InterPro" id="IPR036397">
    <property type="entry name" value="RNaseH_sf"/>
</dbReference>
<name>A0AAV9Z6G0_9AGAR</name>
<dbReference type="Proteomes" id="UP001362999">
    <property type="component" value="Unassembled WGS sequence"/>
</dbReference>
<accession>A0AAV9Z6G0</accession>
<dbReference type="SUPFAM" id="SSF53098">
    <property type="entry name" value="Ribonuclease H-like"/>
    <property type="match status" value="1"/>
</dbReference>
<evidence type="ECO:0000313" key="3">
    <source>
        <dbReference type="EMBL" id="KAK6972183.1"/>
    </source>
</evidence>
<dbReference type="Pfam" id="PF01612">
    <property type="entry name" value="DNA_pol_A_exo1"/>
    <property type="match status" value="1"/>
</dbReference>
<dbReference type="GO" id="GO:0006139">
    <property type="term" value="P:nucleobase-containing compound metabolic process"/>
    <property type="evidence" value="ECO:0007669"/>
    <property type="project" value="InterPro"/>
</dbReference>
<reference evidence="3 4" key="1">
    <citation type="journal article" date="2024" name="J Genomics">
        <title>Draft genome sequencing and assembly of Favolaschia claudopus CIRM-BRFM 2984 isolated from oak limbs.</title>
        <authorList>
            <person name="Navarro D."/>
            <person name="Drula E."/>
            <person name="Chaduli D."/>
            <person name="Cazenave R."/>
            <person name="Ahrendt S."/>
            <person name="Wang J."/>
            <person name="Lipzen A."/>
            <person name="Daum C."/>
            <person name="Barry K."/>
            <person name="Grigoriev I.V."/>
            <person name="Favel A."/>
            <person name="Rosso M.N."/>
            <person name="Martin F."/>
        </authorList>
    </citation>
    <scope>NUCLEOTIDE SEQUENCE [LARGE SCALE GENOMIC DNA]</scope>
    <source>
        <strain evidence="3 4">CIRM-BRFM 2984</strain>
    </source>
</reference>
<evidence type="ECO:0000256" key="1">
    <source>
        <dbReference type="SAM" id="Phobius"/>
    </source>
</evidence>
<dbReference type="GO" id="GO:0008408">
    <property type="term" value="F:3'-5' exonuclease activity"/>
    <property type="evidence" value="ECO:0007669"/>
    <property type="project" value="InterPro"/>
</dbReference>
<gene>
    <name evidence="3" type="ORF">R3P38DRAFT_3240426</name>
</gene>
<keyword evidence="4" id="KW-1185">Reference proteome</keyword>
<dbReference type="InterPro" id="IPR012337">
    <property type="entry name" value="RNaseH-like_sf"/>
</dbReference>
<keyword evidence="1" id="KW-0812">Transmembrane</keyword>
<comment type="caution">
    <text evidence="3">The sequence shown here is derived from an EMBL/GenBank/DDBJ whole genome shotgun (WGS) entry which is preliminary data.</text>
</comment>
<dbReference type="EMBL" id="JAWWNJ010000192">
    <property type="protein sequence ID" value="KAK6972183.1"/>
    <property type="molecule type" value="Genomic_DNA"/>
</dbReference>
<organism evidence="3 4">
    <name type="scientific">Favolaschia claudopus</name>
    <dbReference type="NCBI Taxonomy" id="2862362"/>
    <lineage>
        <taxon>Eukaryota</taxon>
        <taxon>Fungi</taxon>
        <taxon>Dikarya</taxon>
        <taxon>Basidiomycota</taxon>
        <taxon>Agaricomycotina</taxon>
        <taxon>Agaricomycetes</taxon>
        <taxon>Agaricomycetidae</taxon>
        <taxon>Agaricales</taxon>
        <taxon>Marasmiineae</taxon>
        <taxon>Mycenaceae</taxon>
        <taxon>Favolaschia</taxon>
    </lineage>
</organism>
<feature type="transmembrane region" description="Helical" evidence="1">
    <location>
        <begin position="14"/>
        <end position="33"/>
    </location>
</feature>
<keyword evidence="1" id="KW-0472">Membrane</keyword>
<feature type="domain" description="3'-5' exonuclease" evidence="2">
    <location>
        <begin position="74"/>
        <end position="254"/>
    </location>
</feature>
<protein>
    <submittedName>
        <fullName evidence="3">Ribonuclease H-like domain-containing protein</fullName>
    </submittedName>
</protein>
<dbReference type="AlphaFoldDB" id="A0AAV9Z6G0"/>
<proteinExistence type="predicted"/>
<keyword evidence="1" id="KW-1133">Transmembrane helix</keyword>
<evidence type="ECO:0000259" key="2">
    <source>
        <dbReference type="Pfam" id="PF01612"/>
    </source>
</evidence>
<evidence type="ECO:0000313" key="4">
    <source>
        <dbReference type="Proteomes" id="UP001362999"/>
    </source>
</evidence>
<dbReference type="GO" id="GO:0003676">
    <property type="term" value="F:nucleic acid binding"/>
    <property type="evidence" value="ECO:0007669"/>
    <property type="project" value="InterPro"/>
</dbReference>